<dbReference type="InterPro" id="IPR013584">
    <property type="entry name" value="RAP"/>
</dbReference>
<dbReference type="Proteomes" id="UP000692954">
    <property type="component" value="Unassembled WGS sequence"/>
</dbReference>
<evidence type="ECO:0000313" key="2">
    <source>
        <dbReference type="EMBL" id="CAD8058460.1"/>
    </source>
</evidence>
<feature type="domain" description="RAP" evidence="1">
    <location>
        <begin position="328"/>
        <end position="391"/>
    </location>
</feature>
<dbReference type="AlphaFoldDB" id="A0A8S1KSF0"/>
<dbReference type="OrthoDB" id="291694at2759"/>
<reference evidence="2" key="1">
    <citation type="submission" date="2021-01" db="EMBL/GenBank/DDBJ databases">
        <authorList>
            <consortium name="Genoscope - CEA"/>
            <person name="William W."/>
        </authorList>
    </citation>
    <scope>NUCLEOTIDE SEQUENCE</scope>
</reference>
<dbReference type="Pfam" id="PF08373">
    <property type="entry name" value="RAP"/>
    <property type="match status" value="1"/>
</dbReference>
<keyword evidence="3" id="KW-1185">Reference proteome</keyword>
<evidence type="ECO:0000313" key="3">
    <source>
        <dbReference type="Proteomes" id="UP000692954"/>
    </source>
</evidence>
<name>A0A8S1KSF0_9CILI</name>
<organism evidence="2 3">
    <name type="scientific">Paramecium sonneborni</name>
    <dbReference type="NCBI Taxonomy" id="65129"/>
    <lineage>
        <taxon>Eukaryota</taxon>
        <taxon>Sar</taxon>
        <taxon>Alveolata</taxon>
        <taxon>Ciliophora</taxon>
        <taxon>Intramacronucleata</taxon>
        <taxon>Oligohymenophorea</taxon>
        <taxon>Peniculida</taxon>
        <taxon>Parameciidae</taxon>
        <taxon>Paramecium</taxon>
    </lineage>
</organism>
<evidence type="ECO:0000259" key="1">
    <source>
        <dbReference type="PROSITE" id="PS51286"/>
    </source>
</evidence>
<accession>A0A8S1KSF0</accession>
<proteinExistence type="predicted"/>
<protein>
    <recommendedName>
        <fullName evidence="1">RAP domain-containing protein</fullName>
    </recommendedName>
</protein>
<dbReference type="PROSITE" id="PS51286">
    <property type="entry name" value="RAP"/>
    <property type="match status" value="1"/>
</dbReference>
<gene>
    <name evidence="2" type="ORF">PSON_ATCC_30995.1.T0120212</name>
</gene>
<comment type="caution">
    <text evidence="2">The sequence shown here is derived from an EMBL/GenBank/DDBJ whole genome shotgun (WGS) entry which is preliminary data.</text>
</comment>
<dbReference type="EMBL" id="CAJJDN010000012">
    <property type="protein sequence ID" value="CAD8058460.1"/>
    <property type="molecule type" value="Genomic_DNA"/>
</dbReference>
<sequence length="396" mass="48034">MNNPVLNAAKTALSKQLQISDPTLIYKHFLKYPNLCSKELLQNENYQEILNKLIFLGGFHERRNCGTIIKDMVANCLRQFRDLEPNLDISNLVQLFLTLSNVLIYDEKIITYILNQLKQKQDQIQVKQLQSISHCFYKLGIQDQYWPDLMHQKVLSYSKVFGIQDLVQYIHIVSNQVLLNNVQEERLFQLLELLQYKFIHQKKHIYLSKFQFQFTQLLFNLYPELIKQKYDYPYCNEDNRYKIFFNNFKKYYQICRLLLDRKESNISVDYFENDNFPNLIRTKDDLIEKKQSQFEQNIEQLLKRLKLNYKCQQKISIYDIDFFVENSFLINCNGPTHYIENLEKEVLRKSPNFFMQQRHLKQLDNYKIIDLDFYFWDKYDTSDKYTQEFKKLLNLI</sequence>
<dbReference type="SMART" id="SM00952">
    <property type="entry name" value="RAP"/>
    <property type="match status" value="1"/>
</dbReference>